<keyword evidence="4" id="KW-0433">Leucine-rich repeat</keyword>
<dbReference type="GO" id="GO:0005886">
    <property type="term" value="C:plasma membrane"/>
    <property type="evidence" value="ECO:0007669"/>
    <property type="project" value="UniProtKB-SubCell"/>
</dbReference>
<dbReference type="Gene3D" id="3.80.10.10">
    <property type="entry name" value="Ribonuclease Inhibitor"/>
    <property type="match status" value="5"/>
</dbReference>
<dbReference type="InterPro" id="IPR051502">
    <property type="entry name" value="RLP_Defense_Trigger"/>
</dbReference>
<sequence>MQDSLRLSVIYNYLRDPGLCGPPLNNSCNPLAANVLPFPASTITKEDGDVGWLALQDFLWSFGMMAYIAFMARHQSTGARGILTMRRGWRKYVLWMLLASLIWACNGEGCIEEERVALLNLNSYMKSHVDPKCTEYFGGLDYGEEDKYNCCSWRRVRCNPTTQCVAELDLKSMHVVIVGGEKPWIFNVTVVQPFWELTSLDLSYNVFGSLAEKDGSTRLSTLKNLQSLVLNGYNETGQIFLSDLAVLKNLPLTSWNLKESTLQGIENLRELQNHLSGSLPSCLQNLSSLLVLDLSYNRINRWFQDIPFNLVSLGDLYMSNNNLKVTVVTQYFPKSCFLGAPLKLQFLDLSRSQLRVEIEGLSWYPSFQLQYLGLQACNLNWSEGTMAKFLSRQNNLSYIDLSDNNLADSFASWLLGNETLLTDLDRENDSATLPLYFRHSLDTLIISGNNFHSELPGNVGFLFPQLTSLNVSRCHLEGSIPASLAHMSQLHVLDLSFNNLSGALPRGLLSNTSLGLLQLNDNNLRGEIIPEDMNLPLLSNMQGQIPTEVCKLQYLRYLDLFENSFTGSIPSCSNFYSLISFMFLQHNSFTGAMPSALSSGSQLMAVLKLGANNFHGHIPNELCHLQDVAILDLSHNQLSGRLPIIISANYIANMDIEGNVPNVAEDMELLVKNQYLSYTGGILELMSALDLSSNKLSGLIPLELGDLQHLHSLNLSHNGLIGSIPSSLSNLKAVESLDLSFNNLSGMIPIQLADLTFLAVFNVSYNNLIERAPKTGQFGNFDERSYLGNPGLCLSILYKSCNPVPTSALPSPTSTTLEEDGDEGGFYMEDFLWSFRMTSFIACVETIVVLAIQWRESWSNLVEWHLLWWLL</sequence>
<dbReference type="PROSITE" id="PS51450">
    <property type="entry name" value="LRR"/>
    <property type="match status" value="1"/>
</dbReference>
<protein>
    <submittedName>
        <fullName evidence="11">Uncharacterized protein</fullName>
    </submittedName>
</protein>
<evidence type="ECO:0000256" key="1">
    <source>
        <dbReference type="ARBA" id="ARBA00004162"/>
    </source>
</evidence>
<evidence type="ECO:0000313" key="11">
    <source>
        <dbReference type="EMBL" id="KAJ8445525.1"/>
    </source>
</evidence>
<dbReference type="SMART" id="SM00369">
    <property type="entry name" value="LRR_TYP"/>
    <property type="match status" value="5"/>
</dbReference>
<keyword evidence="7" id="KW-0677">Repeat</keyword>
<evidence type="ECO:0000256" key="9">
    <source>
        <dbReference type="ARBA" id="ARBA00023136"/>
    </source>
</evidence>
<evidence type="ECO:0000256" key="5">
    <source>
        <dbReference type="ARBA" id="ARBA00022692"/>
    </source>
</evidence>
<evidence type="ECO:0000256" key="8">
    <source>
        <dbReference type="ARBA" id="ARBA00022989"/>
    </source>
</evidence>
<dbReference type="PANTHER" id="PTHR48062">
    <property type="entry name" value="RECEPTOR-LIKE PROTEIN 14"/>
    <property type="match status" value="1"/>
</dbReference>
<dbReference type="InterPro" id="IPR003591">
    <property type="entry name" value="Leu-rich_rpt_typical-subtyp"/>
</dbReference>
<dbReference type="FunFam" id="3.80.10.10:FF:000111">
    <property type="entry name" value="LRR receptor-like serine/threonine-protein kinase ERECTA"/>
    <property type="match status" value="1"/>
</dbReference>
<dbReference type="Pfam" id="PF00560">
    <property type="entry name" value="LRR_1"/>
    <property type="match status" value="6"/>
</dbReference>
<proteinExistence type="inferred from homology"/>
<evidence type="ECO:0000313" key="12">
    <source>
        <dbReference type="Proteomes" id="UP001153076"/>
    </source>
</evidence>
<dbReference type="InterPro" id="IPR001611">
    <property type="entry name" value="Leu-rich_rpt"/>
</dbReference>
<dbReference type="Proteomes" id="UP001153076">
    <property type="component" value="Unassembled WGS sequence"/>
</dbReference>
<dbReference type="OrthoDB" id="4691307at2759"/>
<evidence type="ECO:0000256" key="2">
    <source>
        <dbReference type="ARBA" id="ARBA00009592"/>
    </source>
</evidence>
<evidence type="ECO:0000256" key="6">
    <source>
        <dbReference type="ARBA" id="ARBA00022729"/>
    </source>
</evidence>
<evidence type="ECO:0000256" key="3">
    <source>
        <dbReference type="ARBA" id="ARBA00022475"/>
    </source>
</evidence>
<keyword evidence="5" id="KW-0812">Transmembrane</keyword>
<dbReference type="AlphaFoldDB" id="A0A9Q1KM83"/>
<comment type="caution">
    <text evidence="11">The sequence shown here is derived from an EMBL/GenBank/DDBJ whole genome shotgun (WGS) entry which is preliminary data.</text>
</comment>
<dbReference type="PRINTS" id="PR00019">
    <property type="entry name" value="LEURICHRPT"/>
</dbReference>
<dbReference type="InterPro" id="IPR032675">
    <property type="entry name" value="LRR_dom_sf"/>
</dbReference>
<evidence type="ECO:0000256" key="10">
    <source>
        <dbReference type="ARBA" id="ARBA00023180"/>
    </source>
</evidence>
<evidence type="ECO:0000256" key="7">
    <source>
        <dbReference type="ARBA" id="ARBA00022737"/>
    </source>
</evidence>
<dbReference type="EMBL" id="JAKOGI010000076">
    <property type="protein sequence ID" value="KAJ8445525.1"/>
    <property type="molecule type" value="Genomic_DNA"/>
</dbReference>
<keyword evidence="6" id="KW-0732">Signal</keyword>
<evidence type="ECO:0000256" key="4">
    <source>
        <dbReference type="ARBA" id="ARBA00022614"/>
    </source>
</evidence>
<name>A0A9Q1KM83_9CARY</name>
<comment type="subcellular location">
    <subcellularLocation>
        <location evidence="1">Cell membrane</location>
        <topology evidence="1">Single-pass membrane protein</topology>
    </subcellularLocation>
</comment>
<keyword evidence="12" id="KW-1185">Reference proteome</keyword>
<keyword evidence="10" id="KW-0325">Glycoprotein</keyword>
<dbReference type="FunFam" id="3.80.10.10:FF:000095">
    <property type="entry name" value="LRR receptor-like serine/threonine-protein kinase GSO1"/>
    <property type="match status" value="1"/>
</dbReference>
<comment type="similarity">
    <text evidence="2">Belongs to the RLP family.</text>
</comment>
<dbReference type="SUPFAM" id="SSF52058">
    <property type="entry name" value="L domain-like"/>
    <property type="match status" value="2"/>
</dbReference>
<accession>A0A9Q1KM83</accession>
<gene>
    <name evidence="11" type="ORF">Cgig2_012413</name>
</gene>
<keyword evidence="8" id="KW-1133">Transmembrane helix</keyword>
<reference evidence="11" key="1">
    <citation type="submission" date="2022-04" db="EMBL/GenBank/DDBJ databases">
        <title>Carnegiea gigantea Genome sequencing and assembly v2.</title>
        <authorList>
            <person name="Copetti D."/>
            <person name="Sanderson M.J."/>
            <person name="Burquez A."/>
            <person name="Wojciechowski M.F."/>
        </authorList>
    </citation>
    <scope>NUCLEOTIDE SEQUENCE</scope>
    <source>
        <strain evidence="11">SGP5-SGP5p</strain>
        <tissue evidence="11">Aerial part</tissue>
    </source>
</reference>
<keyword evidence="3" id="KW-1003">Cell membrane</keyword>
<organism evidence="11 12">
    <name type="scientific">Carnegiea gigantea</name>
    <dbReference type="NCBI Taxonomy" id="171969"/>
    <lineage>
        <taxon>Eukaryota</taxon>
        <taxon>Viridiplantae</taxon>
        <taxon>Streptophyta</taxon>
        <taxon>Embryophyta</taxon>
        <taxon>Tracheophyta</taxon>
        <taxon>Spermatophyta</taxon>
        <taxon>Magnoliopsida</taxon>
        <taxon>eudicotyledons</taxon>
        <taxon>Gunneridae</taxon>
        <taxon>Pentapetalae</taxon>
        <taxon>Caryophyllales</taxon>
        <taxon>Cactineae</taxon>
        <taxon>Cactaceae</taxon>
        <taxon>Cactoideae</taxon>
        <taxon>Echinocereeae</taxon>
        <taxon>Carnegiea</taxon>
    </lineage>
</organism>
<keyword evidence="9" id="KW-0472">Membrane</keyword>
<dbReference type="PANTHER" id="PTHR48062:SF21">
    <property type="entry name" value="RECEPTOR-LIKE PROTEIN 12"/>
    <property type="match status" value="1"/>
</dbReference>